<protein>
    <recommendedName>
        <fullName evidence="1">Polymerase nucleotidyl transferase domain-containing protein</fullName>
    </recommendedName>
</protein>
<feature type="domain" description="Polymerase nucleotidyl transferase" evidence="1">
    <location>
        <begin position="8"/>
        <end position="80"/>
    </location>
</feature>
<name>A0A135WDR7_9FLAO</name>
<dbReference type="RefSeq" id="WP_062651272.1">
    <property type="nucleotide sequence ID" value="NZ_LPUR01000011.1"/>
</dbReference>
<dbReference type="Proteomes" id="UP000070513">
    <property type="component" value="Unassembled WGS sequence"/>
</dbReference>
<sequence length="250" mass="29344">MEEALEVFLNQWKNKKYVVGILLTGSYAVGLQNKNSDIDIRIIFNQTQAKTLKGLTSINGYTFSYLGRSSDSVKRKFNSEFISRQKFEAYIFNIGKILYDPKNTITELQDLAAIYVATPFLKKINIKSEVKAGLYGLYNHKNHLVSIDEESPFFHYHYYVFLKKVLFYYSSYLGYESFLDTKTEKVLCDPGYRAAYHWEDFPDKDFVKLWISGIDPKKINKNTAKTIYHYLESKIEKINEENFKTHWLES</sequence>
<evidence type="ECO:0000313" key="3">
    <source>
        <dbReference type="Proteomes" id="UP000070513"/>
    </source>
</evidence>
<dbReference type="Gene3D" id="3.30.460.10">
    <property type="entry name" value="Beta Polymerase, domain 2"/>
    <property type="match status" value="1"/>
</dbReference>
<comment type="caution">
    <text evidence="2">The sequence shown here is derived from an EMBL/GenBank/DDBJ whole genome shotgun (WGS) entry which is preliminary data.</text>
</comment>
<dbReference type="CDD" id="cd05403">
    <property type="entry name" value="NT_KNTase_like"/>
    <property type="match status" value="1"/>
</dbReference>
<dbReference type="GO" id="GO:0016779">
    <property type="term" value="F:nucleotidyltransferase activity"/>
    <property type="evidence" value="ECO:0007669"/>
    <property type="project" value="InterPro"/>
</dbReference>
<evidence type="ECO:0000259" key="1">
    <source>
        <dbReference type="Pfam" id="PF01909"/>
    </source>
</evidence>
<organism evidence="2 3">
    <name type="scientific">Chryseobacterium kwangjuense</name>
    <dbReference type="NCBI Taxonomy" id="267125"/>
    <lineage>
        <taxon>Bacteria</taxon>
        <taxon>Pseudomonadati</taxon>
        <taxon>Bacteroidota</taxon>
        <taxon>Flavobacteriia</taxon>
        <taxon>Flavobacteriales</taxon>
        <taxon>Weeksellaceae</taxon>
        <taxon>Chryseobacterium group</taxon>
        <taxon>Chryseobacterium</taxon>
    </lineage>
</organism>
<reference evidence="3" key="1">
    <citation type="submission" date="2015-12" db="EMBL/GenBank/DDBJ databases">
        <title>Genome sequence of a biocontrol rhizobacterium Chryseobacterium kwangjuense strain KJ1R5 isolated from pepper (Capsicum annuum L.).</title>
        <authorList>
            <person name="Jeong J.-J."/>
            <person name="Park H."/>
            <person name="Mannaa M."/>
            <person name="Sang M.K."/>
            <person name="Choi I.-G."/>
            <person name="Kim K.D."/>
        </authorList>
    </citation>
    <scope>NUCLEOTIDE SEQUENCE [LARGE SCALE GENOMIC DNA]</scope>
    <source>
        <strain evidence="3">KJ1R5</strain>
    </source>
</reference>
<proteinExistence type="predicted"/>
<gene>
    <name evidence="2" type="ORF">AU378_11570</name>
</gene>
<dbReference type="InterPro" id="IPR002934">
    <property type="entry name" value="Polymerase_NTP_transf_dom"/>
</dbReference>
<accession>A0A135WDR7</accession>
<dbReference type="Pfam" id="PF01909">
    <property type="entry name" value="NTP_transf_2"/>
    <property type="match status" value="1"/>
</dbReference>
<dbReference type="SUPFAM" id="SSF81301">
    <property type="entry name" value="Nucleotidyltransferase"/>
    <property type="match status" value="1"/>
</dbReference>
<dbReference type="AlphaFoldDB" id="A0A135WDR7"/>
<evidence type="ECO:0000313" key="2">
    <source>
        <dbReference type="EMBL" id="KXH83065.1"/>
    </source>
</evidence>
<dbReference type="OrthoDB" id="1331149at2"/>
<reference evidence="2 3" key="2">
    <citation type="journal article" date="2016" name="Genome Announc.">
        <title>Draft Genome Sequence of a Biocontrol Rhizobacterium, Chryseobacterium kwangjuense Strain KJ1R5, Isolated from Pepper (Capsicum annuum).</title>
        <authorList>
            <person name="Jeong J.J."/>
            <person name="Park H."/>
            <person name="Park B.H."/>
            <person name="Mannaa M."/>
            <person name="Sang M.K."/>
            <person name="Choi I.G."/>
            <person name="Kim K.D."/>
        </authorList>
    </citation>
    <scope>NUCLEOTIDE SEQUENCE [LARGE SCALE GENOMIC DNA]</scope>
    <source>
        <strain evidence="2 3">KJ1R5</strain>
    </source>
</reference>
<dbReference type="EMBL" id="LPUR01000011">
    <property type="protein sequence ID" value="KXH83065.1"/>
    <property type="molecule type" value="Genomic_DNA"/>
</dbReference>
<dbReference type="InterPro" id="IPR043519">
    <property type="entry name" value="NT_sf"/>
</dbReference>